<sequence length="540" mass="55721">METSAPVQQRPHGAAPTPTRRQRQAELRARELAAAGVEGYARHETLHVEHRHTAPRPATFAVPQVAVAPHVPTRVDAPALQALPPVAATTPAAAARAMAPVEAPVAAQPAAPRVSPFPPTGIQRAAEPVAPLQTPSGEIPVVLVPAPTPLRSAPTPVVATPSAPFVATGFSAATTDEHPFAPLTRRERKAGGPATGPTPVVASAMPTRGPLFGSKFVARAATGAAFVGALACVPLVLPGTASGDFAPGGLRTDLADDEAGDATTGLAQQEVDAEEQLLSQAQDLLTRADGPAAERATSPQDLADAKAELAALTESLIAERAQGTDRASRSSERTALTTETAAEVDTEAVAPATSEDVARAANRVAVLLQDFGETGASGVTPAPATPAELAAERRARAATLLAQCGSTNYANGKIPASALTTLSFARSHMLRCDAAAMLEELSAAYQQRFGEPIGLTDSYRSYSSQVATRAAKPGLAAVPGTSNHGWGLAIDLTSPASNPGSAQYKWLRANAPLYGWDNPPWARSNGSKPEPWHFEYASGW</sequence>
<comment type="caution">
    <text evidence="3">The sequence shown here is derived from an EMBL/GenBank/DDBJ whole genome shotgun (WGS) entry which is preliminary data.</text>
</comment>
<dbReference type="PATRIC" id="fig|43678.3.peg.1718"/>
<dbReference type="SUPFAM" id="SSF55166">
    <property type="entry name" value="Hedgehog/DD-peptidase"/>
    <property type="match status" value="1"/>
</dbReference>
<dbReference type="PANTHER" id="PTHR34385">
    <property type="entry name" value="D-ALANYL-D-ALANINE CARBOXYPEPTIDASE"/>
    <property type="match status" value="1"/>
</dbReference>
<keyword evidence="3" id="KW-0645">Protease</keyword>
<feature type="compositionally biased region" description="Basic and acidic residues" evidence="1">
    <location>
        <begin position="322"/>
        <end position="332"/>
    </location>
</feature>
<gene>
    <name evidence="3" type="ORF">OJAG_16380</name>
</gene>
<feature type="domain" description="D-alanyl-D-alanine carboxypeptidase-like core" evidence="2">
    <location>
        <begin position="428"/>
        <end position="537"/>
    </location>
</feature>
<proteinExistence type="predicted"/>
<evidence type="ECO:0000256" key="1">
    <source>
        <dbReference type="SAM" id="MobiDB-lite"/>
    </source>
</evidence>
<dbReference type="AlphaFoldDB" id="A0A163RTD8"/>
<protein>
    <submittedName>
        <fullName evidence="3">D-alanyl-D-alanine carboxypeptidase</fullName>
    </submittedName>
</protein>
<feature type="compositionally biased region" description="Low complexity" evidence="1">
    <location>
        <begin position="333"/>
        <end position="351"/>
    </location>
</feature>
<evidence type="ECO:0000313" key="4">
    <source>
        <dbReference type="Proteomes" id="UP000076447"/>
    </source>
</evidence>
<organism evidence="3 4">
    <name type="scientific">Oerskovia enterophila</name>
    <dbReference type="NCBI Taxonomy" id="43678"/>
    <lineage>
        <taxon>Bacteria</taxon>
        <taxon>Bacillati</taxon>
        <taxon>Actinomycetota</taxon>
        <taxon>Actinomycetes</taxon>
        <taxon>Micrococcales</taxon>
        <taxon>Cellulomonadaceae</taxon>
        <taxon>Oerskovia</taxon>
    </lineage>
</organism>
<dbReference type="STRING" id="43678.OJAG_16380"/>
<dbReference type="Pfam" id="PF02557">
    <property type="entry name" value="VanY"/>
    <property type="match status" value="1"/>
</dbReference>
<dbReference type="InterPro" id="IPR052179">
    <property type="entry name" value="DD-CPase-like"/>
</dbReference>
<feature type="region of interest" description="Disordered" evidence="1">
    <location>
        <begin position="1"/>
        <end position="25"/>
    </location>
</feature>
<keyword evidence="3" id="KW-0378">Hydrolase</keyword>
<dbReference type="InterPro" id="IPR003709">
    <property type="entry name" value="VanY-like_core_dom"/>
</dbReference>
<dbReference type="GO" id="GO:0006508">
    <property type="term" value="P:proteolysis"/>
    <property type="evidence" value="ECO:0007669"/>
    <property type="project" value="InterPro"/>
</dbReference>
<dbReference type="GO" id="GO:0004180">
    <property type="term" value="F:carboxypeptidase activity"/>
    <property type="evidence" value="ECO:0007669"/>
    <property type="project" value="UniProtKB-KW"/>
</dbReference>
<name>A0A163RTD8_9CELL</name>
<dbReference type="OrthoDB" id="5496837at2"/>
<reference evidence="3 4" key="1">
    <citation type="submission" date="2016-01" db="EMBL/GenBank/DDBJ databases">
        <title>Genome sequence of Oerskovia enterophila VJag, an agar and cellulose degrading bacterium.</title>
        <authorList>
            <person name="Poehlein A."/>
            <person name="Jag V."/>
            <person name="Bengelsdorf F."/>
            <person name="Duerre P."/>
            <person name="Daniel R."/>
        </authorList>
    </citation>
    <scope>NUCLEOTIDE SEQUENCE [LARGE SCALE GENOMIC DNA]</scope>
    <source>
        <strain evidence="3 4">VJag</strain>
    </source>
</reference>
<dbReference type="RefSeq" id="WP_068708077.1">
    <property type="nucleotide sequence ID" value="NZ_LRIE01000067.1"/>
</dbReference>
<dbReference type="Gene3D" id="3.30.1380.10">
    <property type="match status" value="1"/>
</dbReference>
<dbReference type="Proteomes" id="UP000076447">
    <property type="component" value="Unassembled WGS sequence"/>
</dbReference>
<evidence type="ECO:0000313" key="3">
    <source>
        <dbReference type="EMBL" id="KZM35675.1"/>
    </source>
</evidence>
<dbReference type="PANTHER" id="PTHR34385:SF1">
    <property type="entry name" value="PEPTIDOGLYCAN L-ALANYL-D-GLUTAMATE ENDOPEPTIDASE CWLK"/>
    <property type="match status" value="1"/>
</dbReference>
<feature type="region of interest" description="Disordered" evidence="1">
    <location>
        <begin position="320"/>
        <end position="351"/>
    </location>
</feature>
<keyword evidence="3" id="KW-0121">Carboxypeptidase</keyword>
<accession>A0A163RTD8</accession>
<dbReference type="CDD" id="cd14814">
    <property type="entry name" value="Peptidase_M15"/>
    <property type="match status" value="1"/>
</dbReference>
<dbReference type="EMBL" id="LRIE01000067">
    <property type="protein sequence ID" value="KZM35675.1"/>
    <property type="molecule type" value="Genomic_DNA"/>
</dbReference>
<evidence type="ECO:0000259" key="2">
    <source>
        <dbReference type="Pfam" id="PF02557"/>
    </source>
</evidence>
<dbReference type="InterPro" id="IPR009045">
    <property type="entry name" value="Zn_M74/Hedgehog-like"/>
</dbReference>